<dbReference type="AlphaFoldDB" id="A0A482VEI6"/>
<evidence type="ECO:0000256" key="1">
    <source>
        <dbReference type="SAM" id="SignalP"/>
    </source>
</evidence>
<name>A0A482VEI6_ASBVE</name>
<dbReference type="OrthoDB" id="10629673at2759"/>
<reference evidence="2 3" key="1">
    <citation type="submission" date="2017-03" db="EMBL/GenBank/DDBJ databases">
        <title>Genome of the blue death feigning beetle - Asbolus verrucosus.</title>
        <authorList>
            <person name="Rider S.D."/>
        </authorList>
    </citation>
    <scope>NUCLEOTIDE SEQUENCE [LARGE SCALE GENOMIC DNA]</scope>
    <source>
        <strain evidence="2">Butters</strain>
        <tissue evidence="2">Head and leg muscle</tissue>
    </source>
</reference>
<feature type="signal peptide" evidence="1">
    <location>
        <begin position="1"/>
        <end position="19"/>
    </location>
</feature>
<keyword evidence="3" id="KW-1185">Reference proteome</keyword>
<evidence type="ECO:0000313" key="2">
    <source>
        <dbReference type="EMBL" id="RZB77535.1"/>
    </source>
</evidence>
<sequence length="97" mass="10377">MCLLVLLWFLLMILRGSDGEVEFLCAIVKFGVGVGTHTLGDCLAVAQFPTPPESIVPEAAPAGSALARPSSLLLLLVASISHTIKLNGYRKRMELVE</sequence>
<proteinExistence type="predicted"/>
<evidence type="ECO:0000313" key="3">
    <source>
        <dbReference type="Proteomes" id="UP000292052"/>
    </source>
</evidence>
<keyword evidence="1" id="KW-0732">Signal</keyword>
<feature type="chain" id="PRO_5019738554" description="Secreted protein" evidence="1">
    <location>
        <begin position="20"/>
        <end position="97"/>
    </location>
</feature>
<protein>
    <recommendedName>
        <fullName evidence="4">Secreted protein</fullName>
    </recommendedName>
</protein>
<accession>A0A482VEI6</accession>
<dbReference type="EMBL" id="QDEB01107830">
    <property type="protein sequence ID" value="RZB77535.1"/>
    <property type="molecule type" value="Genomic_DNA"/>
</dbReference>
<comment type="caution">
    <text evidence="2">The sequence shown here is derived from an EMBL/GenBank/DDBJ whole genome shotgun (WGS) entry which is preliminary data.</text>
</comment>
<dbReference type="Proteomes" id="UP000292052">
    <property type="component" value="Unassembled WGS sequence"/>
</dbReference>
<gene>
    <name evidence="2" type="ORF">BDFB_002052</name>
</gene>
<evidence type="ECO:0008006" key="4">
    <source>
        <dbReference type="Google" id="ProtNLM"/>
    </source>
</evidence>
<organism evidence="2 3">
    <name type="scientific">Asbolus verrucosus</name>
    <name type="common">Desert ironclad beetle</name>
    <dbReference type="NCBI Taxonomy" id="1661398"/>
    <lineage>
        <taxon>Eukaryota</taxon>
        <taxon>Metazoa</taxon>
        <taxon>Ecdysozoa</taxon>
        <taxon>Arthropoda</taxon>
        <taxon>Hexapoda</taxon>
        <taxon>Insecta</taxon>
        <taxon>Pterygota</taxon>
        <taxon>Neoptera</taxon>
        <taxon>Endopterygota</taxon>
        <taxon>Coleoptera</taxon>
        <taxon>Polyphaga</taxon>
        <taxon>Cucujiformia</taxon>
        <taxon>Tenebrionidae</taxon>
        <taxon>Pimeliinae</taxon>
        <taxon>Asbolus</taxon>
    </lineage>
</organism>